<evidence type="ECO:0000313" key="1">
    <source>
        <dbReference type="EMBL" id="TKI07331.1"/>
    </source>
</evidence>
<dbReference type="EMBL" id="SZPQ01000005">
    <property type="protein sequence ID" value="TKI07331.1"/>
    <property type="molecule type" value="Genomic_DNA"/>
</dbReference>
<dbReference type="NCBIfam" id="NF041423">
    <property type="entry name" value="MobC_subf"/>
    <property type="match status" value="1"/>
</dbReference>
<sequence>MLIHNVAERNEAANRRMETLLSFLKEETFSDFPTLKKVVGYKGRHNHAMYNLLNKAVTLGLLSKHEYPVLTGKKALWGISMQGLARVVNADDPVFPAYFEPGKLRHWTLEHRLLNQRVRLALEEKGGTGWLNGDRGAFMARYPGVRHRPDGIITLSSGAIVAVETERSLKTRARYISIINSHLAASDAGHWHYAMYVMPDDKTKESLVRLFGSIRTVMRNPVPVPFDAKNREMFLFRTLNELEQASTNRD</sequence>
<organism evidence="1 2">
    <name type="scientific">Martelella alba</name>
    <dbReference type="NCBI Taxonomy" id="2590451"/>
    <lineage>
        <taxon>Bacteria</taxon>
        <taxon>Pseudomonadati</taxon>
        <taxon>Pseudomonadota</taxon>
        <taxon>Alphaproteobacteria</taxon>
        <taxon>Hyphomicrobiales</taxon>
        <taxon>Aurantimonadaceae</taxon>
        <taxon>Martelella</taxon>
    </lineage>
</organism>
<comment type="caution">
    <text evidence="1">The sequence shown here is derived from an EMBL/GenBank/DDBJ whole genome shotgun (WGS) entry which is preliminary data.</text>
</comment>
<keyword evidence="2" id="KW-1185">Reference proteome</keyword>
<proteinExistence type="predicted"/>
<gene>
    <name evidence="1" type="ORF">FCN80_06665</name>
</gene>
<protein>
    <submittedName>
        <fullName evidence="1">Molybdopterin-guanine dinucleotide biosynthesis protein MobC</fullName>
    </submittedName>
</protein>
<reference evidence="1 2" key="1">
    <citation type="submission" date="2019-04" db="EMBL/GenBank/DDBJ databases">
        <authorList>
            <person name="Li M."/>
            <person name="Gao C."/>
        </authorList>
    </citation>
    <scope>NUCLEOTIDE SEQUENCE [LARGE SCALE GENOMIC DNA]</scope>
    <source>
        <strain evidence="1 2">BGMRC 2031</strain>
    </source>
</reference>
<accession>A0ABY2SN56</accession>
<name>A0ABY2SN56_9HYPH</name>
<dbReference type="Proteomes" id="UP000305202">
    <property type="component" value="Unassembled WGS sequence"/>
</dbReference>
<evidence type="ECO:0000313" key="2">
    <source>
        <dbReference type="Proteomes" id="UP000305202"/>
    </source>
</evidence>